<dbReference type="PRINTS" id="PR00625">
    <property type="entry name" value="JDOMAIN"/>
</dbReference>
<dbReference type="GO" id="GO:0005737">
    <property type="term" value="C:cytoplasm"/>
    <property type="evidence" value="ECO:0007669"/>
    <property type="project" value="TreeGrafter"/>
</dbReference>
<dbReference type="SMART" id="SM00271">
    <property type="entry name" value="DnaJ"/>
    <property type="match status" value="1"/>
</dbReference>
<dbReference type="PROSITE" id="PS50076">
    <property type="entry name" value="DNAJ_2"/>
    <property type="match status" value="1"/>
</dbReference>
<feature type="domain" description="J" evidence="1">
    <location>
        <begin position="10"/>
        <end position="75"/>
    </location>
</feature>
<dbReference type="GO" id="GO:0044183">
    <property type="term" value="F:protein folding chaperone"/>
    <property type="evidence" value="ECO:0007669"/>
    <property type="project" value="TreeGrafter"/>
</dbReference>
<dbReference type="InterPro" id="IPR036869">
    <property type="entry name" value="J_dom_sf"/>
</dbReference>
<dbReference type="PANTHER" id="PTHR43948">
    <property type="entry name" value="DNAJ HOMOLOG SUBFAMILY B"/>
    <property type="match status" value="1"/>
</dbReference>
<organism evidence="2">
    <name type="scientific">Eucampia antarctica</name>
    <dbReference type="NCBI Taxonomy" id="49252"/>
    <lineage>
        <taxon>Eukaryota</taxon>
        <taxon>Sar</taxon>
        <taxon>Stramenopiles</taxon>
        <taxon>Ochrophyta</taxon>
        <taxon>Bacillariophyta</taxon>
        <taxon>Mediophyceae</taxon>
        <taxon>Biddulphiophycidae</taxon>
        <taxon>Hemiaulales</taxon>
        <taxon>Hemiaulaceae</taxon>
        <taxon>Eucampia</taxon>
    </lineage>
</organism>
<dbReference type="GO" id="GO:0005634">
    <property type="term" value="C:nucleus"/>
    <property type="evidence" value="ECO:0007669"/>
    <property type="project" value="TreeGrafter"/>
</dbReference>
<dbReference type="CDD" id="cd06257">
    <property type="entry name" value="DnaJ"/>
    <property type="match status" value="1"/>
</dbReference>
<dbReference type="InterPro" id="IPR018253">
    <property type="entry name" value="DnaJ_domain_CS"/>
</dbReference>
<reference evidence="2" key="1">
    <citation type="submission" date="2021-01" db="EMBL/GenBank/DDBJ databases">
        <authorList>
            <person name="Corre E."/>
            <person name="Pelletier E."/>
            <person name="Niang G."/>
            <person name="Scheremetjew M."/>
            <person name="Finn R."/>
            <person name="Kale V."/>
            <person name="Holt S."/>
            <person name="Cochrane G."/>
            <person name="Meng A."/>
            <person name="Brown T."/>
            <person name="Cohen L."/>
        </authorList>
    </citation>
    <scope>NUCLEOTIDE SEQUENCE</scope>
    <source>
        <strain evidence="2">CCMP1452</strain>
    </source>
</reference>
<evidence type="ECO:0000313" key="2">
    <source>
        <dbReference type="EMBL" id="CAD9699028.1"/>
    </source>
</evidence>
<gene>
    <name evidence="2" type="ORF">EANT1437_LOCUS14755</name>
</gene>
<dbReference type="EMBL" id="HBHI01028802">
    <property type="protein sequence ID" value="CAD9699028.1"/>
    <property type="molecule type" value="Transcribed_RNA"/>
</dbReference>
<protein>
    <recommendedName>
        <fullName evidence="1">J domain-containing protein</fullName>
    </recommendedName>
</protein>
<dbReference type="PANTHER" id="PTHR43948:SF10">
    <property type="entry name" value="MRJ, ISOFORM E"/>
    <property type="match status" value="1"/>
</dbReference>
<proteinExistence type="predicted"/>
<dbReference type="Pfam" id="PF00226">
    <property type="entry name" value="DnaJ"/>
    <property type="match status" value="1"/>
</dbReference>
<accession>A0A7S2SG31</accession>
<dbReference type="SUPFAM" id="SSF46565">
    <property type="entry name" value="Chaperone J-domain"/>
    <property type="match status" value="1"/>
</dbReference>
<dbReference type="InterPro" id="IPR001623">
    <property type="entry name" value="DnaJ_domain"/>
</dbReference>
<dbReference type="AlphaFoldDB" id="A0A7S2SG31"/>
<dbReference type="PROSITE" id="PS00636">
    <property type="entry name" value="DNAJ_1"/>
    <property type="match status" value="1"/>
</dbReference>
<name>A0A7S2SG31_9STRA</name>
<dbReference type="Gene3D" id="1.10.287.110">
    <property type="entry name" value="DnaJ domain"/>
    <property type="match status" value="1"/>
</dbReference>
<evidence type="ECO:0000259" key="1">
    <source>
        <dbReference type="PROSITE" id="PS50076"/>
    </source>
</evidence>
<dbReference type="GO" id="GO:0051087">
    <property type="term" value="F:protein-folding chaperone binding"/>
    <property type="evidence" value="ECO:0007669"/>
    <property type="project" value="TreeGrafter"/>
</dbReference>
<sequence length="350" mass="38064">MPQPNLRSDDYYQILGCPRNVDDKALKKAYRKLAVKWHPDKNPDNPEATTNFQNISEAYACLSDTKKRNLYNQYGKEGANAADQMPEGGGCPGGFHGGFPGGGGGGGMHHMSPDEARHFFAESFGGSDPFGGMFGGGGGPGMRSSMGGGGRGGGADPIQMMFSQQMGGMPGGMHSMTGRQQSHRAPRYDAIPRGTIVSLKGLVNKADLNGERGAIHKYNPESGRYAVVLEDTEETLSVKADNILQHVQVKLHDIQSQQELNGKSGTIITWCPNKERYNIYLVAPKKILSLRPNNVILQSGTVAQISGLLSKPELNGKWGTIKEWIKESNRYNVQMSAQQILRLKAENMRV</sequence>
<dbReference type="GO" id="GO:0051082">
    <property type="term" value="F:unfolded protein binding"/>
    <property type="evidence" value="ECO:0007669"/>
    <property type="project" value="TreeGrafter"/>
</dbReference>